<dbReference type="PANTHER" id="PTHR21530:SF7">
    <property type="entry name" value="TRAB DOMAIN-CONTAINING PROTEIN"/>
    <property type="match status" value="1"/>
</dbReference>
<dbReference type="Proteomes" id="UP000184251">
    <property type="component" value="Unassembled WGS sequence"/>
</dbReference>
<feature type="transmembrane region" description="Helical" evidence="1">
    <location>
        <begin position="278"/>
        <end position="298"/>
    </location>
</feature>
<keyword evidence="1" id="KW-0812">Transmembrane</keyword>
<feature type="transmembrane region" description="Helical" evidence="1">
    <location>
        <begin position="247"/>
        <end position="266"/>
    </location>
</feature>
<evidence type="ECO:0000313" key="3">
    <source>
        <dbReference type="Proteomes" id="UP000184251"/>
    </source>
</evidence>
<reference evidence="2 3" key="1">
    <citation type="submission" date="2016-11" db="EMBL/GenBank/DDBJ databases">
        <authorList>
            <person name="Jaros S."/>
            <person name="Januszkiewicz K."/>
            <person name="Wedrychowicz H."/>
        </authorList>
    </citation>
    <scope>NUCLEOTIDE SEQUENCE [LARGE SCALE GENOMIC DNA]</scope>
    <source>
        <strain evidence="2 3">DSM 14828</strain>
    </source>
</reference>
<dbReference type="InterPro" id="IPR046345">
    <property type="entry name" value="TraB_PrgY-like"/>
</dbReference>
<protein>
    <submittedName>
        <fullName evidence="2">Pheromone shutdown-related protein TraB</fullName>
    </submittedName>
</protein>
<evidence type="ECO:0000256" key="1">
    <source>
        <dbReference type="SAM" id="Phobius"/>
    </source>
</evidence>
<name>A0A1M4UCU0_9FIRM</name>
<keyword evidence="3" id="KW-1185">Reference proteome</keyword>
<dbReference type="AlphaFoldDB" id="A0A1M4UCU0"/>
<dbReference type="NCBIfam" id="TIGR00261">
    <property type="entry name" value="traB"/>
    <property type="match status" value="1"/>
</dbReference>
<dbReference type="Pfam" id="PF01963">
    <property type="entry name" value="TraB_PrgY_gumN"/>
    <property type="match status" value="1"/>
</dbReference>
<dbReference type="EMBL" id="FQTU01000003">
    <property type="protein sequence ID" value="SHE54494.1"/>
    <property type="molecule type" value="Genomic_DNA"/>
</dbReference>
<keyword evidence="1" id="KW-1133">Transmembrane helix</keyword>
<proteinExistence type="predicted"/>
<dbReference type="InterPro" id="IPR005230">
    <property type="entry name" value="TraB_bac"/>
</dbReference>
<sequence>MEEKNVHRIKLNDKEIILLGTAHVSKNSAEQVKELIEREKPDSVCIELDEQRYKSIKDKDKWRNTDIVKIIKEKKAGFMLTNIILSNYQRKIAEQFEINAGQEMIQGINSAEEVGAKTVLADRNIQTTFVRLWRKVSLWGKIKLISSIMYSLIDDEAITEEDLERMKTEDMLTSALAELSKAFPDLKKYIVDERDQYLAYKIKNAPGEKILAVLGAAHTPGVKLELFKEQDIKELDSIPEKSMFSKLSGWIIPGLIILMIMLTFSVDSSLGINQVINFVLWVGTLAAIGTFLAFGHIYSAITSFVMAPFSAINPFLATGWFAGLMEAHIRKPKVEDFENLSKDLYTLKGFWKNKVTRILLVVAFSNIGCTIGIWISGANIVSTFFDIFFR</sequence>
<dbReference type="CDD" id="cd14726">
    <property type="entry name" value="TraB_PrgY-like"/>
    <property type="match status" value="1"/>
</dbReference>
<dbReference type="InterPro" id="IPR002816">
    <property type="entry name" value="TraB/PrgY/GumN_fam"/>
</dbReference>
<organism evidence="2 3">
    <name type="scientific">Alkalibacter saccharofermentans DSM 14828</name>
    <dbReference type="NCBI Taxonomy" id="1120975"/>
    <lineage>
        <taxon>Bacteria</taxon>
        <taxon>Bacillati</taxon>
        <taxon>Bacillota</taxon>
        <taxon>Clostridia</taxon>
        <taxon>Eubacteriales</taxon>
        <taxon>Eubacteriaceae</taxon>
        <taxon>Alkalibacter</taxon>
    </lineage>
</organism>
<feature type="transmembrane region" description="Helical" evidence="1">
    <location>
        <begin position="304"/>
        <end position="324"/>
    </location>
</feature>
<evidence type="ECO:0000313" key="2">
    <source>
        <dbReference type="EMBL" id="SHE54494.1"/>
    </source>
</evidence>
<keyword evidence="1" id="KW-0472">Membrane</keyword>
<dbReference type="PANTHER" id="PTHR21530">
    <property type="entry name" value="PHEROMONE SHUTDOWN PROTEIN"/>
    <property type="match status" value="1"/>
</dbReference>
<gene>
    <name evidence="2" type="ORF">SAMN02746064_00721</name>
</gene>
<accession>A0A1M4UCU0</accession>
<dbReference type="STRING" id="1120975.SAMN02746064_00721"/>
<feature type="transmembrane region" description="Helical" evidence="1">
    <location>
        <begin position="358"/>
        <end position="385"/>
    </location>
</feature>